<reference evidence="2 3" key="1">
    <citation type="journal article" date="2011" name="Stand. Genomic Sci.">
        <title>Non-contiguous finished genome sequence and contextual data of the filamentous soil bacterium Ktedonobacter racemifer type strain (SOSP1-21).</title>
        <authorList>
            <person name="Chang Y.J."/>
            <person name="Land M."/>
            <person name="Hauser L."/>
            <person name="Chertkov O."/>
            <person name="Del Rio T.G."/>
            <person name="Nolan M."/>
            <person name="Copeland A."/>
            <person name="Tice H."/>
            <person name="Cheng J.F."/>
            <person name="Lucas S."/>
            <person name="Han C."/>
            <person name="Goodwin L."/>
            <person name="Pitluck S."/>
            <person name="Ivanova N."/>
            <person name="Ovchinikova G."/>
            <person name="Pati A."/>
            <person name="Chen A."/>
            <person name="Palaniappan K."/>
            <person name="Mavromatis K."/>
            <person name="Liolios K."/>
            <person name="Brettin T."/>
            <person name="Fiebig A."/>
            <person name="Rohde M."/>
            <person name="Abt B."/>
            <person name="Goker M."/>
            <person name="Detter J.C."/>
            <person name="Woyke T."/>
            <person name="Bristow J."/>
            <person name="Eisen J.A."/>
            <person name="Markowitz V."/>
            <person name="Hugenholtz P."/>
            <person name="Kyrpides N.C."/>
            <person name="Klenk H.P."/>
            <person name="Lapidus A."/>
        </authorList>
    </citation>
    <scope>NUCLEOTIDE SEQUENCE [LARGE SCALE GENOMIC DNA]</scope>
    <source>
        <strain evidence="3">DSM 44963</strain>
    </source>
</reference>
<sequence length="77" mass="8156">MADWGAALVRGGGAGVPAALRTTAPAKVVQELLGHSQISMTLDIYSHVLPNMQRDAIERLNQALSLGLEVEGESEDE</sequence>
<protein>
    <submittedName>
        <fullName evidence="2">Integrase family protein</fullName>
    </submittedName>
</protein>
<dbReference type="GO" id="GO:0003677">
    <property type="term" value="F:DNA binding"/>
    <property type="evidence" value="ECO:0007669"/>
    <property type="project" value="InterPro"/>
</dbReference>
<accession>D6TQA6</accession>
<dbReference type="GO" id="GO:0006310">
    <property type="term" value="P:DNA recombination"/>
    <property type="evidence" value="ECO:0007669"/>
    <property type="project" value="UniProtKB-KW"/>
</dbReference>
<comment type="caution">
    <text evidence="2">The sequence shown here is derived from an EMBL/GenBank/DDBJ whole genome shotgun (WGS) entry which is preliminary data.</text>
</comment>
<gene>
    <name evidence="2" type="ORF">Krac_6989</name>
</gene>
<proteinExistence type="predicted"/>
<dbReference type="InterPro" id="IPR011010">
    <property type="entry name" value="DNA_brk_join_enz"/>
</dbReference>
<dbReference type="SUPFAM" id="SSF56349">
    <property type="entry name" value="DNA breaking-rejoining enzymes"/>
    <property type="match status" value="1"/>
</dbReference>
<keyword evidence="3" id="KW-1185">Reference proteome</keyword>
<evidence type="ECO:0000256" key="1">
    <source>
        <dbReference type="ARBA" id="ARBA00023172"/>
    </source>
</evidence>
<name>D6TQA6_KTERA</name>
<evidence type="ECO:0000313" key="2">
    <source>
        <dbReference type="EMBL" id="EFH85754.1"/>
    </source>
</evidence>
<dbReference type="STRING" id="485913.Krac_6989"/>
<dbReference type="InterPro" id="IPR013762">
    <property type="entry name" value="Integrase-like_cat_sf"/>
</dbReference>
<dbReference type="EMBL" id="ADVG01000002">
    <property type="protein sequence ID" value="EFH85754.1"/>
    <property type="molecule type" value="Genomic_DNA"/>
</dbReference>
<dbReference type="Proteomes" id="UP000004508">
    <property type="component" value="Unassembled WGS sequence"/>
</dbReference>
<dbReference type="InParanoid" id="D6TQA6"/>
<evidence type="ECO:0000313" key="3">
    <source>
        <dbReference type="Proteomes" id="UP000004508"/>
    </source>
</evidence>
<dbReference type="Gene3D" id="1.10.443.10">
    <property type="entry name" value="Intergrase catalytic core"/>
    <property type="match status" value="1"/>
</dbReference>
<dbReference type="AlphaFoldDB" id="D6TQA6"/>
<dbReference type="GO" id="GO:0015074">
    <property type="term" value="P:DNA integration"/>
    <property type="evidence" value="ECO:0007669"/>
    <property type="project" value="InterPro"/>
</dbReference>
<keyword evidence="1" id="KW-0233">DNA recombination</keyword>
<organism evidence="2 3">
    <name type="scientific">Ktedonobacter racemifer DSM 44963</name>
    <dbReference type="NCBI Taxonomy" id="485913"/>
    <lineage>
        <taxon>Bacteria</taxon>
        <taxon>Bacillati</taxon>
        <taxon>Chloroflexota</taxon>
        <taxon>Ktedonobacteria</taxon>
        <taxon>Ktedonobacterales</taxon>
        <taxon>Ktedonobacteraceae</taxon>
        <taxon>Ktedonobacter</taxon>
    </lineage>
</organism>